<dbReference type="OrthoDB" id="7255276at2759"/>
<dbReference type="GO" id="GO:0062129">
    <property type="term" value="C:chitin-based extracellular matrix"/>
    <property type="evidence" value="ECO:0007669"/>
    <property type="project" value="TreeGrafter"/>
</dbReference>
<organism evidence="4">
    <name type="scientific">Aedes albopictus</name>
    <name type="common">Asian tiger mosquito</name>
    <name type="synonym">Stegomyia albopicta</name>
    <dbReference type="NCBI Taxonomy" id="7160"/>
    <lineage>
        <taxon>Eukaryota</taxon>
        <taxon>Metazoa</taxon>
        <taxon>Ecdysozoa</taxon>
        <taxon>Arthropoda</taxon>
        <taxon>Hexapoda</taxon>
        <taxon>Insecta</taxon>
        <taxon>Pterygota</taxon>
        <taxon>Neoptera</taxon>
        <taxon>Endopterygota</taxon>
        <taxon>Diptera</taxon>
        <taxon>Nematocera</taxon>
        <taxon>Culicoidea</taxon>
        <taxon>Culicidae</taxon>
        <taxon>Culicinae</taxon>
        <taxon>Aedini</taxon>
        <taxon>Aedes</taxon>
        <taxon>Stegomyia</taxon>
    </lineage>
</organism>
<dbReference type="InterPro" id="IPR031311">
    <property type="entry name" value="CHIT_BIND_RR_consensus"/>
</dbReference>
<dbReference type="PROSITE" id="PS00233">
    <property type="entry name" value="CHIT_BIND_RR_1"/>
    <property type="match status" value="1"/>
</dbReference>
<proteinExistence type="predicted"/>
<dbReference type="VEuPathDB" id="VectorBase:AALC636_023482"/>
<dbReference type="PANTHER" id="PTHR10380">
    <property type="entry name" value="CUTICLE PROTEIN"/>
    <property type="match status" value="1"/>
</dbReference>
<dbReference type="InterPro" id="IPR050468">
    <property type="entry name" value="Cuticle_Struct_Prot"/>
</dbReference>
<evidence type="ECO:0000313" key="4">
    <source>
        <dbReference type="EMBL" id="JAV47588.1"/>
    </source>
</evidence>
<dbReference type="VEuPathDB" id="VectorBase:AALFPA_063600"/>
<sequence length="100" mass="10650">MAKILAICFCMLVAMVSIYAMPAAPDADATITKQEQEVNPDGSFSYAFETSNGIKASASSSDGAKITGEYSYTGPDGVLYMVRYVADETGFHPEGTHIPK</sequence>
<dbReference type="Pfam" id="PF00379">
    <property type="entry name" value="Chitin_bind_4"/>
    <property type="match status" value="1"/>
</dbReference>
<evidence type="ECO:0000256" key="3">
    <source>
        <dbReference type="SAM" id="SignalP"/>
    </source>
</evidence>
<accession>A0A1W7R8W1</accession>
<evidence type="ECO:0000256" key="2">
    <source>
        <dbReference type="PROSITE-ProRule" id="PRU00497"/>
    </source>
</evidence>
<dbReference type="VEuPathDB" id="VectorBase:AALF019380"/>
<keyword evidence="1 2" id="KW-0193">Cuticle</keyword>
<dbReference type="EMBL" id="GEHC01000057">
    <property type="protein sequence ID" value="JAV47588.1"/>
    <property type="molecule type" value="Transcribed_RNA"/>
</dbReference>
<dbReference type="InterPro" id="IPR000618">
    <property type="entry name" value="Insect_cuticle"/>
</dbReference>
<dbReference type="PANTHER" id="PTHR10380:SF237">
    <property type="entry name" value="CUTICULAR PROTEIN 65AU, ISOFORM A-RELATED"/>
    <property type="match status" value="1"/>
</dbReference>
<dbReference type="AlphaFoldDB" id="A0A1W7R8W1"/>
<dbReference type="OMA" id="QGAHIPH"/>
<reference evidence="4" key="1">
    <citation type="submission" date="2016-03" db="EMBL/GenBank/DDBJ databases">
        <title>RNAseq analyses of the sensorial organs of adult female Aedes albopictus.</title>
        <authorList>
            <person name="Fabrizio L."/>
            <person name="Ribeiro J.M."/>
            <person name="Arca B."/>
        </authorList>
    </citation>
    <scope>NUCLEOTIDE SEQUENCE</scope>
</reference>
<feature type="chain" id="PRO_5012348530" evidence="3">
    <location>
        <begin position="21"/>
        <end position="100"/>
    </location>
</feature>
<name>A0A1W7R8W1_AEDAL</name>
<feature type="signal peptide" evidence="3">
    <location>
        <begin position="1"/>
        <end position="20"/>
    </location>
</feature>
<keyword evidence="3" id="KW-0732">Signal</keyword>
<dbReference type="PRINTS" id="PR00947">
    <property type="entry name" value="CUTICLE"/>
</dbReference>
<protein>
    <submittedName>
        <fullName evidence="4">Putative cuticle protein</fullName>
    </submittedName>
</protein>
<dbReference type="GO" id="GO:0008010">
    <property type="term" value="F:structural constituent of chitin-based larval cuticle"/>
    <property type="evidence" value="ECO:0007669"/>
    <property type="project" value="TreeGrafter"/>
</dbReference>
<dbReference type="PROSITE" id="PS51155">
    <property type="entry name" value="CHIT_BIND_RR_2"/>
    <property type="match status" value="1"/>
</dbReference>
<evidence type="ECO:0000256" key="1">
    <source>
        <dbReference type="ARBA" id="ARBA00022460"/>
    </source>
</evidence>